<protein>
    <submittedName>
        <fullName evidence="2">Uncharacterized protein</fullName>
    </submittedName>
</protein>
<evidence type="ECO:0000313" key="2">
    <source>
        <dbReference type="EMBL" id="KAK9688535.1"/>
    </source>
</evidence>
<evidence type="ECO:0000313" key="3">
    <source>
        <dbReference type="Proteomes" id="UP001458880"/>
    </source>
</evidence>
<dbReference type="Proteomes" id="UP001458880">
    <property type="component" value="Unassembled WGS sequence"/>
</dbReference>
<dbReference type="EMBL" id="JASPKY010000588">
    <property type="protein sequence ID" value="KAK9688535.1"/>
    <property type="molecule type" value="Genomic_DNA"/>
</dbReference>
<accession>A0AAW1IGH0</accession>
<keyword evidence="3" id="KW-1185">Reference proteome</keyword>
<feature type="compositionally biased region" description="Basic and acidic residues" evidence="1">
    <location>
        <begin position="51"/>
        <end position="67"/>
    </location>
</feature>
<organism evidence="2 3">
    <name type="scientific">Popillia japonica</name>
    <name type="common">Japanese beetle</name>
    <dbReference type="NCBI Taxonomy" id="7064"/>
    <lineage>
        <taxon>Eukaryota</taxon>
        <taxon>Metazoa</taxon>
        <taxon>Ecdysozoa</taxon>
        <taxon>Arthropoda</taxon>
        <taxon>Hexapoda</taxon>
        <taxon>Insecta</taxon>
        <taxon>Pterygota</taxon>
        <taxon>Neoptera</taxon>
        <taxon>Endopterygota</taxon>
        <taxon>Coleoptera</taxon>
        <taxon>Polyphaga</taxon>
        <taxon>Scarabaeiformia</taxon>
        <taxon>Scarabaeidae</taxon>
        <taxon>Rutelinae</taxon>
        <taxon>Popillia</taxon>
    </lineage>
</organism>
<dbReference type="AlphaFoldDB" id="A0AAW1IGH0"/>
<gene>
    <name evidence="2" type="ORF">QE152_g35259</name>
</gene>
<sequence length="86" mass="9752">MCVSVFVNCVFSLVMVDSKLEELCMKWYEEAPSDIEGEEEDSELSNAPSERSNHKTDIEQSADEKSNDQPYVQFNRVREPACAGND</sequence>
<comment type="caution">
    <text evidence="2">The sequence shown here is derived from an EMBL/GenBank/DDBJ whole genome shotgun (WGS) entry which is preliminary data.</text>
</comment>
<name>A0AAW1IGH0_POPJA</name>
<proteinExistence type="predicted"/>
<reference evidence="2 3" key="1">
    <citation type="journal article" date="2024" name="BMC Genomics">
        <title>De novo assembly and annotation of Popillia japonica's genome with initial clues to its potential as an invasive pest.</title>
        <authorList>
            <person name="Cucini C."/>
            <person name="Boschi S."/>
            <person name="Funari R."/>
            <person name="Cardaioli E."/>
            <person name="Iannotti N."/>
            <person name="Marturano G."/>
            <person name="Paoli F."/>
            <person name="Bruttini M."/>
            <person name="Carapelli A."/>
            <person name="Frati F."/>
            <person name="Nardi F."/>
        </authorList>
    </citation>
    <scope>NUCLEOTIDE SEQUENCE [LARGE SCALE GENOMIC DNA]</scope>
    <source>
        <strain evidence="2">DMR45628</strain>
    </source>
</reference>
<feature type="region of interest" description="Disordered" evidence="1">
    <location>
        <begin position="32"/>
        <end position="86"/>
    </location>
</feature>
<evidence type="ECO:0000256" key="1">
    <source>
        <dbReference type="SAM" id="MobiDB-lite"/>
    </source>
</evidence>
<feature type="compositionally biased region" description="Acidic residues" evidence="1">
    <location>
        <begin position="32"/>
        <end position="43"/>
    </location>
</feature>